<dbReference type="FunFam" id="2.120.10.30:FF:000101">
    <property type="entry name" value="Low-density lipoprotein receptor-related protein"/>
    <property type="match status" value="1"/>
</dbReference>
<sequence length="1671" mass="187906">MTRRPHRSDYNNIKFKQFRKVTLIKCVTNFSRISHFSYVINIFIICCCISKTFQYKNVHGPLVASSTVSTSSSAQQFINTPATLLFTTRHDIQVANITKPTGGPQVDVIVKDLADAMAIDFYYAKNLVCWTDCGREIIECASTNSSQPLAKAAKQTVISTGLDKPEGLAIDWYTDKIYWTDGEKNRIEVATLDGCYQKVLFWTDLDQPRAIAVVPAKRLLIWTDWGEYPKIERAGMDGDPLTRMTLVKENVFWPNGLAVDLQSELIYWTDGKYRFIDVMKLDGSNRRTIVNNLKYPFSLTYFENRLYWTDWLRDSLNALDLQTKELKELIDTTKAPNSVRAWSPSLQPFENNPCAQNNGNCSHLCLLSTNTQGYSCACPTGVKLLTTNSCANDSQEMLFIVQRTQISKISLDSPDYTIFPLPLGKVKYAIAIDYDPVDEHIYWSDVEAYTIRRSHIDGSGVTDFVTFEVRHPDGLALDWLARNLYWTDTVTDRIEVCRLDGSARKVLIYEHLEEPRAIAVAPSLGWMFWSDWNERKPKVERASLDGSERVVLVSENLGWPNGIALDIEHKTIYWCDGKTDKIEVANMDGSDRRVVISENLKHLFGLSILDDYLYWTDWQRRSIDRAHKITGNNRIVVVDQYPDLMGLKVTRLREVRGLNACADRNGGCSHLCLNRPRDYVCRCAIDYELSNDKRTCVVPAAFLLFSRQEHIGRISIEYNEGNHNDERIPFKDVRDAHSLDVSVAERRIYWTDQKGKSIYRAFLNGSFVQRIVDSGLIGPDGIAVDWLGQNIYWSDAEARRIEVARLDGSNRRVLLWKGVEEPRSLVLEPRRGYMYWTESPSDSIRRATMDGNELQTIIAAANHAAGLTFDQDTRRIYWATQSRPAKIECADWDGKRRQFLVNSDIDEPYAVSLYRDYIYWSDWNTGDIERVHKVTGQNRSLVHSGMTYITSLLVFNEQRQTGSNPCKLNNGNCQHLCLAQPSKRGMTCACPTHYQIAKDGVSCIPPRNYIIFSQRNSFGRLLPNTTDCPNVPLPVSGKNIRAVDYDPITHHIYWIEGRSHSIKRSLANGTKATVLVNSGQPFDIAIDIIGRLLFWTCSYSNSINVTSFIGESIGVIDTGDSEKPRNIAVHSLKRLIFWSDVGSHQAIIRARVDGNERMELAYKLEGVTTIALDQQSDMIYYAHGKRIDAMDINGKNVKTLVSMHISQVINIAALGGFVYWLDDKTGVERITVTGEHRSAELQRLPQITDIRAVWTPDAKLFRNHTCLHSHTKCSHICIANDEEVKHPRDICSCPKHLMLLEDRENCGALPACGPGHFTCAAPVAGNSDMNKDCIPASWRCDGQKDCPDKSDEIGCPSCRVDQFSCQSGECIDRSLVCDGTTNCANGHDEADCCKRPGEFQCPINKLCISAALLCDGWENCADGADESVDICLQRRMAPASDKRIFMILIGATMIIIFSIVYLLQFCRTRLGKSRTEPKDDQASDPLSPSTLTKSQRVSKIASVADAVRMSTLNSRNSVNSYDRNHITGASSSTTNGSSMVAYPINPPPSPATRSRRPYRHYKIINQPPPPTPCSTDICDESDSNYTCKSNSNNSNGGTTKLSSTSAAACLQFGYDSEPYPPPPTPRSHYHSDVRIVPESSCPPSPSSRSSTYFSPLPPPPSPVQSPSRGFT</sequence>
<dbReference type="InParanoid" id="B4KML3"/>
<feature type="repeat" description="LDL-receptor class B" evidence="10">
    <location>
        <begin position="264"/>
        <end position="305"/>
    </location>
</feature>
<feature type="transmembrane region" description="Helical" evidence="12">
    <location>
        <begin position="1444"/>
        <end position="1463"/>
    </location>
</feature>
<feature type="repeat" description="LDL-receptor class B" evidence="10">
    <location>
        <begin position="789"/>
        <end position="831"/>
    </location>
</feature>
<feature type="compositionally biased region" description="Low complexity" evidence="11">
    <location>
        <begin position="1527"/>
        <end position="1538"/>
    </location>
</feature>
<feature type="disulfide bond" evidence="9">
    <location>
        <begin position="1340"/>
        <end position="1355"/>
    </location>
</feature>
<feature type="repeat" description="LDL-receptor class B" evidence="10">
    <location>
        <begin position="175"/>
        <end position="217"/>
    </location>
</feature>
<dbReference type="GO" id="GO:0006897">
    <property type="term" value="P:endocytosis"/>
    <property type="evidence" value="ECO:0007669"/>
    <property type="project" value="UniProtKB-KW"/>
</dbReference>
<feature type="domain" description="EGF-like" evidence="13">
    <location>
        <begin position="965"/>
        <end position="1004"/>
    </location>
</feature>
<evidence type="ECO:0000256" key="2">
    <source>
        <dbReference type="ARBA" id="ARBA00022536"/>
    </source>
</evidence>
<dbReference type="PROSITE" id="PS50068">
    <property type="entry name" value="LDLRA_2"/>
    <property type="match status" value="3"/>
</dbReference>
<feature type="region of interest" description="Disordered" evidence="11">
    <location>
        <begin position="1473"/>
        <end position="1495"/>
    </location>
</feature>
<dbReference type="SUPFAM" id="SSF57196">
    <property type="entry name" value="EGF/Laminin"/>
    <property type="match status" value="2"/>
</dbReference>
<dbReference type="Gene3D" id="4.10.400.10">
    <property type="entry name" value="Low-density Lipoprotein Receptor"/>
    <property type="match status" value="3"/>
</dbReference>
<dbReference type="GO" id="GO:0007367">
    <property type="term" value="P:segment polarity determination"/>
    <property type="evidence" value="ECO:0007669"/>
    <property type="project" value="EnsemblMetazoa"/>
</dbReference>
<dbReference type="InterPro" id="IPR036055">
    <property type="entry name" value="LDL_receptor-like_sf"/>
</dbReference>
<dbReference type="GO" id="GO:0001745">
    <property type="term" value="P:compound eye morphogenesis"/>
    <property type="evidence" value="ECO:0007669"/>
    <property type="project" value="EnsemblMetazoa"/>
</dbReference>
<dbReference type="GO" id="GO:0007616">
    <property type="term" value="P:long-term memory"/>
    <property type="evidence" value="ECO:0007669"/>
    <property type="project" value="EnsemblMetazoa"/>
</dbReference>
<accession>B4KML3</accession>
<dbReference type="InterPro" id="IPR002172">
    <property type="entry name" value="LDrepeatLR_classA_rpt"/>
</dbReference>
<feature type="domain" description="EGF-like" evidence="13">
    <location>
        <begin position="353"/>
        <end position="391"/>
    </location>
</feature>
<feature type="disulfide bond" evidence="9">
    <location>
        <begin position="1377"/>
        <end position="1392"/>
    </location>
</feature>
<evidence type="ECO:0000256" key="1">
    <source>
        <dbReference type="ARBA" id="ARBA00004167"/>
    </source>
</evidence>
<dbReference type="InterPro" id="IPR050778">
    <property type="entry name" value="Cueball_EGF_LRP_Nidogen"/>
</dbReference>
<feature type="repeat" description="LDL-receptor class B" evidence="10">
    <location>
        <begin position="874"/>
        <end position="917"/>
    </location>
</feature>
<evidence type="ECO:0000256" key="5">
    <source>
        <dbReference type="ARBA" id="ARBA00023136"/>
    </source>
</evidence>
<evidence type="ECO:0000256" key="12">
    <source>
        <dbReference type="SAM" id="Phobius"/>
    </source>
</evidence>
<dbReference type="GO" id="GO:0035223">
    <property type="term" value="P:leg disc pattern formation"/>
    <property type="evidence" value="ECO:0007669"/>
    <property type="project" value="EnsemblMetazoa"/>
</dbReference>
<evidence type="ECO:0000256" key="9">
    <source>
        <dbReference type="PROSITE-ProRule" id="PRU00124"/>
    </source>
</evidence>
<dbReference type="Pfam" id="PF00057">
    <property type="entry name" value="Ldl_recept_a"/>
    <property type="match status" value="3"/>
</dbReference>
<gene>
    <name evidence="14" type="primary">Dmoj\GI21337</name>
    <name evidence="14" type="ORF">Dmoj_GI21337</name>
</gene>
<dbReference type="SUPFAM" id="SSF57424">
    <property type="entry name" value="LDL receptor-like module"/>
    <property type="match status" value="3"/>
</dbReference>
<dbReference type="SMART" id="SM00135">
    <property type="entry name" value="LY"/>
    <property type="match status" value="20"/>
</dbReference>
<feature type="region of interest" description="Disordered" evidence="11">
    <location>
        <begin position="1617"/>
        <end position="1671"/>
    </location>
</feature>
<dbReference type="PANTHER" id="PTHR46513">
    <property type="entry name" value="VITELLOGENIN RECEPTOR-LIKE PROTEIN-RELATED-RELATED"/>
    <property type="match status" value="1"/>
</dbReference>
<dbReference type="EMBL" id="CH933808">
    <property type="protein sequence ID" value="EDW10860.2"/>
    <property type="molecule type" value="Genomic_DNA"/>
</dbReference>
<feature type="domain" description="EGF-like" evidence="13">
    <location>
        <begin position="1265"/>
        <end position="1307"/>
    </location>
</feature>
<keyword evidence="6 9" id="KW-1015">Disulfide bond</keyword>
<dbReference type="GO" id="GO:0060070">
    <property type="term" value="P:canonical Wnt signaling pathway"/>
    <property type="evidence" value="ECO:0007669"/>
    <property type="project" value="EnsemblMetazoa"/>
</dbReference>
<feature type="compositionally biased region" description="Polar residues" evidence="11">
    <location>
        <begin position="1484"/>
        <end position="1495"/>
    </location>
</feature>
<dbReference type="InterPro" id="IPR023415">
    <property type="entry name" value="LDLR_class-A_CS"/>
</dbReference>
<dbReference type="FunCoup" id="B4KML3">
    <property type="interactions" value="622"/>
</dbReference>
<dbReference type="HOGENOM" id="CLU_002489_0_0_1"/>
<dbReference type="GO" id="GO:0005770">
    <property type="term" value="C:late endosome"/>
    <property type="evidence" value="ECO:0007669"/>
    <property type="project" value="EnsemblMetazoa"/>
</dbReference>
<keyword evidence="15" id="KW-1185">Reference proteome</keyword>
<keyword evidence="12" id="KW-0812">Transmembrane</keyword>
<keyword evidence="5 12" id="KW-0472">Membrane</keyword>
<dbReference type="InterPro" id="IPR000742">
    <property type="entry name" value="EGF"/>
</dbReference>
<proteinExistence type="predicted"/>
<dbReference type="GO" id="GO:0015026">
    <property type="term" value="F:coreceptor activity"/>
    <property type="evidence" value="ECO:0007669"/>
    <property type="project" value="EnsemblMetazoa"/>
</dbReference>
<comment type="caution">
    <text evidence="9">Lacks conserved residue(s) required for the propagation of feature annotation.</text>
</comment>
<comment type="subcellular location">
    <subcellularLocation>
        <location evidence="1">Membrane</location>
        <topology evidence="1">Single-pass membrane protein</topology>
    </subcellularLocation>
</comment>
<dbReference type="PANTHER" id="PTHR46513:SF41">
    <property type="entry name" value="LOW-DENSITY LIPOPROTEIN RECEPTOR-RELATED PROTEIN"/>
    <property type="match status" value="1"/>
</dbReference>
<dbReference type="Proteomes" id="UP000009192">
    <property type="component" value="Unassembled WGS sequence"/>
</dbReference>
<dbReference type="FunFam" id="2.120.10.30:FF:000001">
    <property type="entry name" value="Low-density lipoprotein receptor-related protein 6"/>
    <property type="match status" value="2"/>
</dbReference>
<keyword evidence="4" id="KW-0677">Repeat</keyword>
<feature type="domain" description="EGF-like" evidence="13">
    <location>
        <begin position="660"/>
        <end position="697"/>
    </location>
</feature>
<reference evidence="14 15" key="1">
    <citation type="journal article" date="2007" name="Nature">
        <title>Evolution of genes and genomes on the Drosophila phylogeny.</title>
        <authorList>
            <consortium name="Drosophila 12 Genomes Consortium"/>
            <person name="Clark A.G."/>
            <person name="Eisen M.B."/>
            <person name="Smith D.R."/>
            <person name="Bergman C.M."/>
            <person name="Oliver B."/>
            <person name="Markow T.A."/>
            <person name="Kaufman T.C."/>
            <person name="Kellis M."/>
            <person name="Gelbart W."/>
            <person name="Iyer V.N."/>
            <person name="Pollard D.A."/>
            <person name="Sackton T.B."/>
            <person name="Larracuente A.M."/>
            <person name="Singh N.D."/>
            <person name="Abad J.P."/>
            <person name="Abt D.N."/>
            <person name="Adryan B."/>
            <person name="Aguade M."/>
            <person name="Akashi H."/>
            <person name="Anderson W.W."/>
            <person name="Aquadro C.F."/>
            <person name="Ardell D.H."/>
            <person name="Arguello R."/>
            <person name="Artieri C.G."/>
            <person name="Barbash D.A."/>
            <person name="Barker D."/>
            <person name="Barsanti P."/>
            <person name="Batterham P."/>
            <person name="Batzoglou S."/>
            <person name="Begun D."/>
            <person name="Bhutkar A."/>
            <person name="Blanco E."/>
            <person name="Bosak S.A."/>
            <person name="Bradley R.K."/>
            <person name="Brand A.D."/>
            <person name="Brent M.R."/>
            <person name="Brooks A.N."/>
            <person name="Brown R.H."/>
            <person name="Butlin R.K."/>
            <person name="Caggese C."/>
            <person name="Calvi B.R."/>
            <person name="Bernardo de Carvalho A."/>
            <person name="Caspi A."/>
            <person name="Castrezana S."/>
            <person name="Celniker S.E."/>
            <person name="Chang J.L."/>
            <person name="Chapple C."/>
            <person name="Chatterji S."/>
            <person name="Chinwalla A."/>
            <person name="Civetta A."/>
            <person name="Clifton S.W."/>
            <person name="Comeron J.M."/>
            <person name="Costello J.C."/>
            <person name="Coyne J.A."/>
            <person name="Daub J."/>
            <person name="David R.G."/>
            <person name="Delcher A.L."/>
            <person name="Delehaunty K."/>
            <person name="Do C.B."/>
            <person name="Ebling H."/>
            <person name="Edwards K."/>
            <person name="Eickbush T."/>
            <person name="Evans J.D."/>
            <person name="Filipski A."/>
            <person name="Findeiss S."/>
            <person name="Freyhult E."/>
            <person name="Fulton L."/>
            <person name="Fulton R."/>
            <person name="Garcia A.C."/>
            <person name="Gardiner A."/>
            <person name="Garfield D.A."/>
            <person name="Garvin B.E."/>
            <person name="Gibson G."/>
            <person name="Gilbert D."/>
            <person name="Gnerre S."/>
            <person name="Godfrey J."/>
            <person name="Good R."/>
            <person name="Gotea V."/>
            <person name="Gravely B."/>
            <person name="Greenberg A.J."/>
            <person name="Griffiths-Jones S."/>
            <person name="Gross S."/>
            <person name="Guigo R."/>
            <person name="Gustafson E.A."/>
            <person name="Haerty W."/>
            <person name="Hahn M.W."/>
            <person name="Halligan D.L."/>
            <person name="Halpern A.L."/>
            <person name="Halter G.M."/>
            <person name="Han M.V."/>
            <person name="Heger A."/>
            <person name="Hillier L."/>
            <person name="Hinrichs A.S."/>
            <person name="Holmes I."/>
            <person name="Hoskins R.A."/>
            <person name="Hubisz M.J."/>
            <person name="Hultmark D."/>
            <person name="Huntley M.A."/>
            <person name="Jaffe D.B."/>
            <person name="Jagadeeshan S."/>
            <person name="Jeck W.R."/>
            <person name="Johnson J."/>
            <person name="Jones C.D."/>
            <person name="Jordan W.C."/>
            <person name="Karpen G.H."/>
            <person name="Kataoka E."/>
            <person name="Keightley P.D."/>
            <person name="Kheradpour P."/>
            <person name="Kirkness E.F."/>
            <person name="Koerich L.B."/>
            <person name="Kristiansen K."/>
            <person name="Kudrna D."/>
            <person name="Kulathinal R.J."/>
            <person name="Kumar S."/>
            <person name="Kwok R."/>
            <person name="Lander E."/>
            <person name="Langley C.H."/>
            <person name="Lapoint R."/>
            <person name="Lazzaro B.P."/>
            <person name="Lee S.J."/>
            <person name="Levesque L."/>
            <person name="Li R."/>
            <person name="Lin C.F."/>
            <person name="Lin M.F."/>
            <person name="Lindblad-Toh K."/>
            <person name="Llopart A."/>
            <person name="Long M."/>
            <person name="Low L."/>
            <person name="Lozovsky E."/>
            <person name="Lu J."/>
            <person name="Luo M."/>
            <person name="Machado C.A."/>
            <person name="Makalowski W."/>
            <person name="Marzo M."/>
            <person name="Matsuda M."/>
            <person name="Matzkin L."/>
            <person name="McAllister B."/>
            <person name="McBride C.S."/>
            <person name="McKernan B."/>
            <person name="McKernan K."/>
            <person name="Mendez-Lago M."/>
            <person name="Minx P."/>
            <person name="Mollenhauer M.U."/>
            <person name="Montooth K."/>
            <person name="Mount S.M."/>
            <person name="Mu X."/>
            <person name="Myers E."/>
            <person name="Negre B."/>
            <person name="Newfeld S."/>
            <person name="Nielsen R."/>
            <person name="Noor M.A."/>
            <person name="O'Grady P."/>
            <person name="Pachter L."/>
            <person name="Papaceit M."/>
            <person name="Parisi M.J."/>
            <person name="Parisi M."/>
            <person name="Parts L."/>
            <person name="Pedersen J.S."/>
            <person name="Pesole G."/>
            <person name="Phillippy A.M."/>
            <person name="Ponting C.P."/>
            <person name="Pop M."/>
            <person name="Porcelli D."/>
            <person name="Powell J.R."/>
            <person name="Prohaska S."/>
            <person name="Pruitt K."/>
            <person name="Puig M."/>
            <person name="Quesneville H."/>
            <person name="Ram K.R."/>
            <person name="Rand D."/>
            <person name="Rasmussen M.D."/>
            <person name="Reed L.K."/>
            <person name="Reenan R."/>
            <person name="Reily A."/>
            <person name="Remington K.A."/>
            <person name="Rieger T.T."/>
            <person name="Ritchie M.G."/>
            <person name="Robin C."/>
            <person name="Rogers Y.H."/>
            <person name="Rohde C."/>
            <person name="Rozas J."/>
            <person name="Rubenfield M.J."/>
            <person name="Ruiz A."/>
            <person name="Russo S."/>
            <person name="Salzberg S.L."/>
            <person name="Sanchez-Gracia A."/>
            <person name="Saranga D.J."/>
            <person name="Sato H."/>
            <person name="Schaeffer S.W."/>
            <person name="Schatz M.C."/>
            <person name="Schlenke T."/>
            <person name="Schwartz R."/>
            <person name="Segarra C."/>
            <person name="Singh R.S."/>
            <person name="Sirot L."/>
            <person name="Sirota M."/>
            <person name="Sisneros N.B."/>
            <person name="Smith C.D."/>
            <person name="Smith T.F."/>
            <person name="Spieth J."/>
            <person name="Stage D.E."/>
            <person name="Stark A."/>
            <person name="Stephan W."/>
            <person name="Strausberg R.L."/>
            <person name="Strempel S."/>
            <person name="Sturgill D."/>
            <person name="Sutton G."/>
            <person name="Sutton G.G."/>
            <person name="Tao W."/>
            <person name="Teichmann S."/>
            <person name="Tobari Y.N."/>
            <person name="Tomimura Y."/>
            <person name="Tsolas J.M."/>
            <person name="Valente V.L."/>
            <person name="Venter E."/>
            <person name="Venter J.C."/>
            <person name="Vicario S."/>
            <person name="Vieira F.G."/>
            <person name="Vilella A.J."/>
            <person name="Villasante A."/>
            <person name="Walenz B."/>
            <person name="Wang J."/>
            <person name="Wasserman M."/>
            <person name="Watts T."/>
            <person name="Wilson D."/>
            <person name="Wilson R.K."/>
            <person name="Wing R.A."/>
            <person name="Wolfner M.F."/>
            <person name="Wong A."/>
            <person name="Wong G.K."/>
            <person name="Wu C.I."/>
            <person name="Wu G."/>
            <person name="Yamamoto D."/>
            <person name="Yang H.P."/>
            <person name="Yang S.P."/>
            <person name="Yorke J.A."/>
            <person name="Yoshida K."/>
            <person name="Zdobnov E."/>
            <person name="Zhang P."/>
            <person name="Zhang Y."/>
            <person name="Zimin A.V."/>
            <person name="Baldwin J."/>
            <person name="Abdouelleil A."/>
            <person name="Abdulkadir J."/>
            <person name="Abebe A."/>
            <person name="Abera B."/>
            <person name="Abreu J."/>
            <person name="Acer S.C."/>
            <person name="Aftuck L."/>
            <person name="Alexander A."/>
            <person name="An P."/>
            <person name="Anderson E."/>
            <person name="Anderson S."/>
            <person name="Arachi H."/>
            <person name="Azer M."/>
            <person name="Bachantsang P."/>
            <person name="Barry A."/>
            <person name="Bayul T."/>
            <person name="Berlin A."/>
            <person name="Bessette D."/>
            <person name="Bloom T."/>
            <person name="Blye J."/>
            <person name="Boguslavskiy L."/>
            <person name="Bonnet C."/>
            <person name="Boukhgalter B."/>
            <person name="Bourzgui I."/>
            <person name="Brown A."/>
            <person name="Cahill P."/>
            <person name="Channer S."/>
            <person name="Cheshatsang Y."/>
            <person name="Chuda L."/>
            <person name="Citroen M."/>
            <person name="Collymore A."/>
            <person name="Cooke P."/>
            <person name="Costello M."/>
            <person name="D'Aco K."/>
            <person name="Daza R."/>
            <person name="De Haan G."/>
            <person name="DeGray S."/>
            <person name="DeMaso C."/>
            <person name="Dhargay N."/>
            <person name="Dooley K."/>
            <person name="Dooley E."/>
            <person name="Doricent M."/>
            <person name="Dorje P."/>
            <person name="Dorjee K."/>
            <person name="Dupes A."/>
            <person name="Elong R."/>
            <person name="Falk J."/>
            <person name="Farina A."/>
            <person name="Faro S."/>
            <person name="Ferguson D."/>
            <person name="Fisher S."/>
            <person name="Foley C.D."/>
            <person name="Franke A."/>
            <person name="Friedrich D."/>
            <person name="Gadbois L."/>
            <person name="Gearin G."/>
            <person name="Gearin C.R."/>
            <person name="Giannoukos G."/>
            <person name="Goode T."/>
            <person name="Graham J."/>
            <person name="Grandbois E."/>
            <person name="Grewal S."/>
            <person name="Gyaltsen K."/>
            <person name="Hafez N."/>
            <person name="Hagos B."/>
            <person name="Hall J."/>
            <person name="Henson C."/>
            <person name="Hollinger A."/>
            <person name="Honan T."/>
            <person name="Huard M.D."/>
            <person name="Hughes L."/>
            <person name="Hurhula B."/>
            <person name="Husby M.E."/>
            <person name="Kamat A."/>
            <person name="Kanga B."/>
            <person name="Kashin S."/>
            <person name="Khazanovich D."/>
            <person name="Kisner P."/>
            <person name="Lance K."/>
            <person name="Lara M."/>
            <person name="Lee W."/>
            <person name="Lennon N."/>
            <person name="Letendre F."/>
            <person name="LeVine R."/>
            <person name="Lipovsky A."/>
            <person name="Liu X."/>
            <person name="Liu J."/>
            <person name="Liu S."/>
            <person name="Lokyitsang T."/>
            <person name="Lokyitsang Y."/>
            <person name="Lubonja R."/>
            <person name="Lui A."/>
            <person name="MacDonald P."/>
            <person name="Magnisalis V."/>
            <person name="Maru K."/>
            <person name="Matthews C."/>
            <person name="McCusker W."/>
            <person name="McDonough S."/>
            <person name="Mehta T."/>
            <person name="Meldrim J."/>
            <person name="Meneus L."/>
            <person name="Mihai O."/>
            <person name="Mihalev A."/>
            <person name="Mihova T."/>
            <person name="Mittelman R."/>
            <person name="Mlenga V."/>
            <person name="Montmayeur A."/>
            <person name="Mulrain L."/>
            <person name="Navidi A."/>
            <person name="Naylor J."/>
            <person name="Negash T."/>
            <person name="Nguyen T."/>
            <person name="Nguyen N."/>
            <person name="Nicol R."/>
            <person name="Norbu C."/>
            <person name="Norbu N."/>
            <person name="Novod N."/>
            <person name="O'Neill B."/>
            <person name="Osman S."/>
            <person name="Markiewicz E."/>
            <person name="Oyono O.L."/>
            <person name="Patti C."/>
            <person name="Phunkhang P."/>
            <person name="Pierre F."/>
            <person name="Priest M."/>
            <person name="Raghuraman S."/>
            <person name="Rege F."/>
            <person name="Reyes R."/>
            <person name="Rise C."/>
            <person name="Rogov P."/>
            <person name="Ross K."/>
            <person name="Ryan E."/>
            <person name="Settipalli S."/>
            <person name="Shea T."/>
            <person name="Sherpa N."/>
            <person name="Shi L."/>
            <person name="Shih D."/>
            <person name="Sparrow T."/>
            <person name="Spaulding J."/>
            <person name="Stalker J."/>
            <person name="Stange-Thomann N."/>
            <person name="Stavropoulos S."/>
            <person name="Stone C."/>
            <person name="Strader C."/>
            <person name="Tesfaye S."/>
            <person name="Thomson T."/>
            <person name="Thoulutsang Y."/>
            <person name="Thoulutsang D."/>
            <person name="Topham K."/>
            <person name="Topping I."/>
            <person name="Tsamla T."/>
            <person name="Vassiliev H."/>
            <person name="Vo A."/>
            <person name="Wangchuk T."/>
            <person name="Wangdi T."/>
            <person name="Weiand M."/>
            <person name="Wilkinson J."/>
            <person name="Wilson A."/>
            <person name="Yadav S."/>
            <person name="Young G."/>
            <person name="Yu Q."/>
            <person name="Zembek L."/>
            <person name="Zhong D."/>
            <person name="Zimmer A."/>
            <person name="Zwirko Z."/>
            <person name="Jaffe D.B."/>
            <person name="Alvarez P."/>
            <person name="Brockman W."/>
            <person name="Butler J."/>
            <person name="Chin C."/>
            <person name="Gnerre S."/>
            <person name="Grabherr M."/>
            <person name="Kleber M."/>
            <person name="Mauceli E."/>
            <person name="MacCallum I."/>
        </authorList>
    </citation>
    <scope>NUCLEOTIDE SEQUENCE [LARGE SCALE GENOMIC DNA]</scope>
    <source>
        <strain evidence="15">Tucson 15081-1352.22</strain>
    </source>
</reference>
<dbReference type="PRINTS" id="PR00261">
    <property type="entry name" value="LDLRECEPTOR"/>
</dbReference>
<dbReference type="GO" id="GO:0005769">
    <property type="term" value="C:early endosome"/>
    <property type="evidence" value="ECO:0007669"/>
    <property type="project" value="EnsemblMetazoa"/>
</dbReference>
<evidence type="ECO:0000256" key="6">
    <source>
        <dbReference type="ARBA" id="ARBA00023157"/>
    </source>
</evidence>
<evidence type="ECO:0000313" key="15">
    <source>
        <dbReference type="Proteomes" id="UP000009192"/>
    </source>
</evidence>
<dbReference type="SUPFAM" id="SSF63825">
    <property type="entry name" value="YWTD domain"/>
    <property type="match status" value="4"/>
</dbReference>
<dbReference type="OrthoDB" id="72419at2759"/>
<dbReference type="FunFam" id="4.10.400.10:FF:000174">
    <property type="entry name" value="Low-density lipoprotein receptor-related protein"/>
    <property type="match status" value="1"/>
</dbReference>
<feature type="region of interest" description="Disordered" evidence="11">
    <location>
        <begin position="1516"/>
        <end position="1555"/>
    </location>
</feature>
<keyword evidence="8" id="KW-0325">Glycoprotein</keyword>
<evidence type="ECO:0000256" key="10">
    <source>
        <dbReference type="PROSITE-ProRule" id="PRU00461"/>
    </source>
</evidence>
<feature type="repeat" description="LDL-receptor class B" evidence="10">
    <location>
        <begin position="439"/>
        <end position="481"/>
    </location>
</feature>
<dbReference type="PROSITE" id="PS51120">
    <property type="entry name" value="LDLRB"/>
    <property type="match status" value="11"/>
</dbReference>
<feature type="repeat" description="LDL-receptor class B" evidence="10">
    <location>
        <begin position="746"/>
        <end position="788"/>
    </location>
</feature>
<dbReference type="SMART" id="SM00181">
    <property type="entry name" value="EGF"/>
    <property type="match status" value="4"/>
</dbReference>
<dbReference type="GO" id="GO:0005886">
    <property type="term" value="C:plasma membrane"/>
    <property type="evidence" value="ECO:0007669"/>
    <property type="project" value="EnsemblMetazoa"/>
</dbReference>
<dbReference type="InterPro" id="IPR000033">
    <property type="entry name" value="LDLR_classB_rpt"/>
</dbReference>
<evidence type="ECO:0000256" key="4">
    <source>
        <dbReference type="ARBA" id="ARBA00022737"/>
    </source>
</evidence>
<feature type="repeat" description="LDL-receptor class B" evidence="10">
    <location>
        <begin position="832"/>
        <end position="873"/>
    </location>
</feature>
<dbReference type="GO" id="GO:0042813">
    <property type="term" value="F:Wnt receptor activity"/>
    <property type="evidence" value="ECO:0007669"/>
    <property type="project" value="EnsemblMetazoa"/>
</dbReference>
<keyword evidence="12" id="KW-1133">Transmembrane helix</keyword>
<feature type="repeat" description="LDL-receptor class B" evidence="10">
    <location>
        <begin position="525"/>
        <end position="569"/>
    </location>
</feature>
<dbReference type="KEGG" id="dmo:Dmoj_GI21337"/>
<dbReference type="Pfam" id="PF00058">
    <property type="entry name" value="Ldl_recept_b"/>
    <property type="match status" value="7"/>
</dbReference>
<feature type="disulfide bond" evidence="9">
    <location>
        <begin position="1358"/>
        <end position="1370"/>
    </location>
</feature>
<dbReference type="GO" id="GO:1990909">
    <property type="term" value="C:Wnt signalosome"/>
    <property type="evidence" value="ECO:0007669"/>
    <property type="project" value="EnsemblMetazoa"/>
</dbReference>
<keyword evidence="7" id="KW-0675">Receptor</keyword>
<dbReference type="PROSITE" id="PS01209">
    <property type="entry name" value="LDLRA_1"/>
    <property type="match status" value="1"/>
</dbReference>
<evidence type="ECO:0000313" key="14">
    <source>
        <dbReference type="EMBL" id="EDW10860.2"/>
    </source>
</evidence>
<dbReference type="FunFam" id="2.120.10.30:FF:000070">
    <property type="entry name" value="Low-density lipoprotein receptor-related protein"/>
    <property type="match status" value="1"/>
</dbReference>
<feature type="repeat" description="LDL-receptor class B" evidence="10">
    <location>
        <begin position="482"/>
        <end position="524"/>
    </location>
</feature>
<keyword evidence="3" id="KW-0254">Endocytosis</keyword>
<protein>
    <recommendedName>
        <fullName evidence="13">EGF-like domain-containing protein</fullName>
    </recommendedName>
</protein>
<evidence type="ECO:0000256" key="3">
    <source>
        <dbReference type="ARBA" id="ARBA00022583"/>
    </source>
</evidence>
<dbReference type="SMART" id="SM00192">
    <property type="entry name" value="LDLa"/>
    <property type="match status" value="3"/>
</dbReference>
<feature type="disulfide bond" evidence="9">
    <location>
        <begin position="1365"/>
        <end position="1383"/>
    </location>
</feature>
<dbReference type="GO" id="GO:0008587">
    <property type="term" value="P:imaginal disc-derived wing margin morphogenesis"/>
    <property type="evidence" value="ECO:0007669"/>
    <property type="project" value="EnsemblMetazoa"/>
</dbReference>
<dbReference type="eggNOG" id="KOG1215">
    <property type="taxonomic scope" value="Eukaryota"/>
</dbReference>
<feature type="repeat" description="LDL-receptor class B" evidence="10">
    <location>
        <begin position="218"/>
        <end position="263"/>
    </location>
</feature>
<dbReference type="GO" id="GO:0017147">
    <property type="term" value="F:Wnt-protein binding"/>
    <property type="evidence" value="ECO:0007669"/>
    <property type="project" value="EnsemblMetazoa"/>
</dbReference>
<dbReference type="FunFam" id="4.10.400.10:FF:000169">
    <property type="entry name" value="Low-density lipoprotein receptor-related protein"/>
    <property type="match status" value="1"/>
</dbReference>
<evidence type="ECO:0000256" key="7">
    <source>
        <dbReference type="ARBA" id="ARBA00023170"/>
    </source>
</evidence>
<evidence type="ECO:0000256" key="8">
    <source>
        <dbReference type="ARBA" id="ARBA00023180"/>
    </source>
</evidence>
<dbReference type="Gene3D" id="2.120.10.30">
    <property type="entry name" value="TolB, C-terminal domain"/>
    <property type="match status" value="4"/>
</dbReference>
<dbReference type="GO" id="GO:0048076">
    <property type="term" value="P:regulation of compound eye pigmentation"/>
    <property type="evidence" value="ECO:0007669"/>
    <property type="project" value="EnsemblMetazoa"/>
</dbReference>
<evidence type="ECO:0000259" key="13">
    <source>
        <dbReference type="SMART" id="SM00181"/>
    </source>
</evidence>
<organism evidence="14 15">
    <name type="scientific">Drosophila mojavensis</name>
    <name type="common">Fruit fly</name>
    <dbReference type="NCBI Taxonomy" id="7230"/>
    <lineage>
        <taxon>Eukaryota</taxon>
        <taxon>Metazoa</taxon>
        <taxon>Ecdysozoa</taxon>
        <taxon>Arthropoda</taxon>
        <taxon>Hexapoda</taxon>
        <taxon>Insecta</taxon>
        <taxon>Pterygota</taxon>
        <taxon>Neoptera</taxon>
        <taxon>Endopterygota</taxon>
        <taxon>Diptera</taxon>
        <taxon>Brachycera</taxon>
        <taxon>Muscomorpha</taxon>
        <taxon>Ephydroidea</taxon>
        <taxon>Drosophilidae</taxon>
        <taxon>Drosophila</taxon>
    </lineage>
</organism>
<dbReference type="GO" id="GO:0090254">
    <property type="term" value="P:cell elongation involved in imaginal disc-derived wing morphogenesis"/>
    <property type="evidence" value="ECO:0007669"/>
    <property type="project" value="EnsemblMetazoa"/>
</dbReference>
<dbReference type="CDD" id="cd00112">
    <property type="entry name" value="LDLa"/>
    <property type="match status" value="3"/>
</dbReference>
<feature type="repeat" description="LDL-receptor class B" evidence="10">
    <location>
        <begin position="570"/>
        <end position="612"/>
    </location>
</feature>
<dbReference type="Pfam" id="PF14670">
    <property type="entry name" value="FXa_inhibition"/>
    <property type="match status" value="2"/>
</dbReference>
<evidence type="ECO:0000256" key="11">
    <source>
        <dbReference type="SAM" id="MobiDB-lite"/>
    </source>
</evidence>
<name>B4KML3_DROMO</name>
<dbReference type="InterPro" id="IPR011042">
    <property type="entry name" value="6-blade_b-propeller_TolB-like"/>
</dbReference>
<keyword evidence="2" id="KW-0245">EGF-like domain</keyword>